<dbReference type="RefSeq" id="XP_060413344.1">
    <property type="nucleotide sequence ID" value="XM_060560105.1"/>
</dbReference>
<gene>
    <name evidence="1" type="ORF">LY79DRAFT_580427</name>
</gene>
<protein>
    <submittedName>
        <fullName evidence="1">Uncharacterized protein</fullName>
    </submittedName>
</protein>
<dbReference type="AlphaFoldDB" id="A0AAD8PY75"/>
<evidence type="ECO:0000313" key="1">
    <source>
        <dbReference type="EMBL" id="KAK1589807.1"/>
    </source>
</evidence>
<sequence>MACLRLRGFLTLANLILITAVTGGYATVRALTVRDIAAAERGLACWQKPSSDTAQPDYWRFVSLASGYGRVLSPPEHAQGPGVSKTLLTFVLGSRLRKPPAADPTKVATSGHNILNLERDFL</sequence>
<reference evidence="1" key="1">
    <citation type="submission" date="2021-06" db="EMBL/GenBank/DDBJ databases">
        <title>Comparative genomics, transcriptomics and evolutionary studies reveal genomic signatures of adaptation to plant cell wall in hemibiotrophic fungi.</title>
        <authorList>
            <consortium name="DOE Joint Genome Institute"/>
            <person name="Baroncelli R."/>
            <person name="Diaz J.F."/>
            <person name="Benocci T."/>
            <person name="Peng M."/>
            <person name="Battaglia E."/>
            <person name="Haridas S."/>
            <person name="Andreopoulos W."/>
            <person name="Labutti K."/>
            <person name="Pangilinan J."/>
            <person name="Floch G.L."/>
            <person name="Makela M.R."/>
            <person name="Henrissat B."/>
            <person name="Grigoriev I.V."/>
            <person name="Crouch J.A."/>
            <person name="De Vries R.P."/>
            <person name="Sukno S.A."/>
            <person name="Thon M.R."/>
        </authorList>
    </citation>
    <scope>NUCLEOTIDE SEQUENCE</scope>
    <source>
        <strain evidence="1">CBS 125086</strain>
    </source>
</reference>
<proteinExistence type="predicted"/>
<dbReference type="GeneID" id="85444345"/>
<name>A0AAD8PY75_9PEZI</name>
<organism evidence="1 2">
    <name type="scientific">Colletotrichum navitas</name>
    <dbReference type="NCBI Taxonomy" id="681940"/>
    <lineage>
        <taxon>Eukaryota</taxon>
        <taxon>Fungi</taxon>
        <taxon>Dikarya</taxon>
        <taxon>Ascomycota</taxon>
        <taxon>Pezizomycotina</taxon>
        <taxon>Sordariomycetes</taxon>
        <taxon>Hypocreomycetidae</taxon>
        <taxon>Glomerellales</taxon>
        <taxon>Glomerellaceae</taxon>
        <taxon>Colletotrichum</taxon>
        <taxon>Colletotrichum graminicola species complex</taxon>
    </lineage>
</organism>
<dbReference type="EMBL" id="JAHLJV010000036">
    <property type="protein sequence ID" value="KAK1589807.1"/>
    <property type="molecule type" value="Genomic_DNA"/>
</dbReference>
<comment type="caution">
    <text evidence="1">The sequence shown here is derived from an EMBL/GenBank/DDBJ whole genome shotgun (WGS) entry which is preliminary data.</text>
</comment>
<evidence type="ECO:0000313" key="2">
    <source>
        <dbReference type="Proteomes" id="UP001230504"/>
    </source>
</evidence>
<keyword evidence="2" id="KW-1185">Reference proteome</keyword>
<accession>A0AAD8PY75</accession>
<dbReference type="Proteomes" id="UP001230504">
    <property type="component" value="Unassembled WGS sequence"/>
</dbReference>